<comment type="caution">
    <text evidence="14">The sequence shown here is derived from an EMBL/GenBank/DDBJ whole genome shotgun (WGS) entry which is preliminary data.</text>
</comment>
<evidence type="ECO:0000259" key="12">
    <source>
        <dbReference type="PROSITE" id="PS50053"/>
    </source>
</evidence>
<dbReference type="GO" id="GO:0090364">
    <property type="term" value="P:regulation of proteasome assembly"/>
    <property type="evidence" value="ECO:0007669"/>
    <property type="project" value="InterPro"/>
</dbReference>
<evidence type="ECO:0000256" key="1">
    <source>
        <dbReference type="ARBA" id="ARBA00001946"/>
    </source>
</evidence>
<dbReference type="Pfam" id="PF00240">
    <property type="entry name" value="ubiquitin"/>
    <property type="match status" value="1"/>
</dbReference>
<evidence type="ECO:0000259" key="13">
    <source>
        <dbReference type="PROSITE" id="PS50969"/>
    </source>
</evidence>
<dbReference type="InterPro" id="IPR023214">
    <property type="entry name" value="HAD_sf"/>
</dbReference>
<dbReference type="InterPro" id="IPR036412">
    <property type="entry name" value="HAD-like_sf"/>
</dbReference>
<name>A0A3L6RIV1_PANMI</name>
<feature type="domain" description="FCP1 homology" evidence="13">
    <location>
        <begin position="146"/>
        <end position="311"/>
    </location>
</feature>
<evidence type="ECO:0000256" key="4">
    <source>
        <dbReference type="ARBA" id="ARBA00022723"/>
    </source>
</evidence>
<proteinExistence type="predicted"/>
<dbReference type="GO" id="GO:0005634">
    <property type="term" value="C:nucleus"/>
    <property type="evidence" value="ECO:0007669"/>
    <property type="project" value="UniProtKB-SubCell"/>
</dbReference>
<keyword evidence="8" id="KW-0539">Nucleus</keyword>
<dbReference type="SUPFAM" id="SSF56784">
    <property type="entry name" value="HAD-like"/>
    <property type="match status" value="1"/>
</dbReference>
<dbReference type="EMBL" id="PQIB02000008">
    <property type="protein sequence ID" value="RLN04303.1"/>
    <property type="molecule type" value="Genomic_DNA"/>
</dbReference>
<dbReference type="InterPro" id="IPR000626">
    <property type="entry name" value="Ubiquitin-like_dom"/>
</dbReference>
<evidence type="ECO:0000256" key="8">
    <source>
        <dbReference type="ARBA" id="ARBA00023242"/>
    </source>
</evidence>
<accession>A0A3L6RIV1</accession>
<dbReference type="InterPro" id="IPR004274">
    <property type="entry name" value="FCP1_dom"/>
</dbReference>
<evidence type="ECO:0000256" key="9">
    <source>
        <dbReference type="ARBA" id="ARBA00032039"/>
    </source>
</evidence>
<dbReference type="NCBIfam" id="TIGR02245">
    <property type="entry name" value="HAD_IIID1"/>
    <property type="match status" value="1"/>
</dbReference>
<sequence>MADTPSSSSAPAPPEVDAASIAAVAEAAPPEEMTLVVKWRGQEQTVRMVGDDTLGELKMRICEATGVLPKRQTLLYPKLMLKDIDDSTLLSSIPFKPNGKIDMIGTVEEEIFVGQEDDPELLDDFDFEQNEDTPIKDKDVYKQKLKRRANAEAGLAVFCLLLTPSFSDAVNPLHRRTADLHQFLAAAYSEYDIMIWSATSMKWVELKMEQLGVLGNPDYKITALMDHLAMITVQSENQSRKKTFDCKPLGVIWAQFPEYYNEKNTIMFDDLRRNFVMNPQNGLVIKPFRKAHSNRDSDQELLKLTHYLLSIGDLEDLSKLDHGKWESFIDDSAKRHKRS</sequence>
<feature type="domain" description="Ubiquitin-like" evidence="12">
    <location>
        <begin position="33"/>
        <end position="104"/>
    </location>
</feature>
<dbReference type="SMART" id="SM00213">
    <property type="entry name" value="UBQ"/>
    <property type="match status" value="1"/>
</dbReference>
<keyword evidence="6" id="KW-0460">Magnesium</keyword>
<dbReference type="InterPro" id="IPR029071">
    <property type="entry name" value="Ubiquitin-like_domsf"/>
</dbReference>
<evidence type="ECO:0000256" key="2">
    <source>
        <dbReference type="ARBA" id="ARBA00004123"/>
    </source>
</evidence>
<evidence type="ECO:0000256" key="6">
    <source>
        <dbReference type="ARBA" id="ARBA00022842"/>
    </source>
</evidence>
<keyword evidence="5" id="KW-0378">Hydrolase</keyword>
<dbReference type="GO" id="GO:0004722">
    <property type="term" value="F:protein serine/threonine phosphatase activity"/>
    <property type="evidence" value="ECO:0007669"/>
    <property type="project" value="UniProtKB-EC"/>
</dbReference>
<dbReference type="PANTHER" id="PTHR48493">
    <property type="entry name" value="UBIQUITIN-LIKE DOMAIN-CONTAINING CTD PHOSPHATASE 1"/>
    <property type="match status" value="1"/>
</dbReference>
<dbReference type="EC" id="3.1.3.16" evidence="3"/>
<evidence type="ECO:0000256" key="10">
    <source>
        <dbReference type="ARBA" id="ARBA00047761"/>
    </source>
</evidence>
<evidence type="ECO:0000256" key="7">
    <source>
        <dbReference type="ARBA" id="ARBA00022912"/>
    </source>
</evidence>
<reference evidence="15" key="1">
    <citation type="journal article" date="2019" name="Nat. Commun.">
        <title>The genome of broomcorn millet.</title>
        <authorList>
            <person name="Zou C."/>
            <person name="Miki D."/>
            <person name="Li D."/>
            <person name="Tang Q."/>
            <person name="Xiao L."/>
            <person name="Rajput S."/>
            <person name="Deng P."/>
            <person name="Jia W."/>
            <person name="Huang R."/>
            <person name="Zhang M."/>
            <person name="Sun Y."/>
            <person name="Hu J."/>
            <person name="Fu X."/>
            <person name="Schnable P.S."/>
            <person name="Li F."/>
            <person name="Zhang H."/>
            <person name="Feng B."/>
            <person name="Zhu X."/>
            <person name="Liu R."/>
            <person name="Schnable J.C."/>
            <person name="Zhu J.-K."/>
            <person name="Zhang H."/>
        </authorList>
    </citation>
    <scope>NUCLEOTIDE SEQUENCE [LARGE SCALE GENOMIC DNA]</scope>
</reference>
<keyword evidence="7" id="KW-0904">Protein phosphatase</keyword>
<gene>
    <name evidence="14" type="ORF">C2845_PM13G14880</name>
</gene>
<dbReference type="Proteomes" id="UP000275267">
    <property type="component" value="Unassembled WGS sequence"/>
</dbReference>
<comment type="subcellular location">
    <subcellularLocation>
        <location evidence="2">Nucleus</location>
    </subcellularLocation>
</comment>
<dbReference type="GO" id="GO:0046872">
    <property type="term" value="F:metal ion binding"/>
    <property type="evidence" value="ECO:0007669"/>
    <property type="project" value="UniProtKB-KW"/>
</dbReference>
<dbReference type="InterPro" id="IPR011943">
    <property type="entry name" value="HAD-SF_hydro_IIID"/>
</dbReference>
<dbReference type="SUPFAM" id="SSF54236">
    <property type="entry name" value="Ubiquitin-like"/>
    <property type="match status" value="1"/>
</dbReference>
<comment type="catalytic activity">
    <reaction evidence="11">
        <text>O-phospho-L-threonyl-[protein] + H2O = L-threonyl-[protein] + phosphate</text>
        <dbReference type="Rhea" id="RHEA:47004"/>
        <dbReference type="Rhea" id="RHEA-COMP:11060"/>
        <dbReference type="Rhea" id="RHEA-COMP:11605"/>
        <dbReference type="ChEBI" id="CHEBI:15377"/>
        <dbReference type="ChEBI" id="CHEBI:30013"/>
        <dbReference type="ChEBI" id="CHEBI:43474"/>
        <dbReference type="ChEBI" id="CHEBI:61977"/>
        <dbReference type="EC" id="3.1.3.16"/>
    </reaction>
</comment>
<evidence type="ECO:0000256" key="11">
    <source>
        <dbReference type="ARBA" id="ARBA00048336"/>
    </source>
</evidence>
<dbReference type="PROSITE" id="PS50053">
    <property type="entry name" value="UBIQUITIN_2"/>
    <property type="match status" value="1"/>
</dbReference>
<organism evidence="14 15">
    <name type="scientific">Panicum miliaceum</name>
    <name type="common">Proso millet</name>
    <name type="synonym">Broomcorn millet</name>
    <dbReference type="NCBI Taxonomy" id="4540"/>
    <lineage>
        <taxon>Eukaryota</taxon>
        <taxon>Viridiplantae</taxon>
        <taxon>Streptophyta</taxon>
        <taxon>Embryophyta</taxon>
        <taxon>Tracheophyta</taxon>
        <taxon>Spermatophyta</taxon>
        <taxon>Magnoliopsida</taxon>
        <taxon>Liliopsida</taxon>
        <taxon>Poales</taxon>
        <taxon>Poaceae</taxon>
        <taxon>PACMAD clade</taxon>
        <taxon>Panicoideae</taxon>
        <taxon>Panicodae</taxon>
        <taxon>Paniceae</taxon>
        <taxon>Panicinae</taxon>
        <taxon>Panicum</taxon>
        <taxon>Panicum sect. Panicum</taxon>
    </lineage>
</organism>
<comment type="catalytic activity">
    <reaction evidence="10">
        <text>O-phospho-L-seryl-[protein] + H2O = L-seryl-[protein] + phosphate</text>
        <dbReference type="Rhea" id="RHEA:20629"/>
        <dbReference type="Rhea" id="RHEA-COMP:9863"/>
        <dbReference type="Rhea" id="RHEA-COMP:11604"/>
        <dbReference type="ChEBI" id="CHEBI:15377"/>
        <dbReference type="ChEBI" id="CHEBI:29999"/>
        <dbReference type="ChEBI" id="CHEBI:43474"/>
        <dbReference type="ChEBI" id="CHEBI:83421"/>
        <dbReference type="EC" id="3.1.3.16"/>
    </reaction>
</comment>
<dbReference type="Gene3D" id="3.10.20.90">
    <property type="entry name" value="Phosphatidylinositol 3-kinase Catalytic Subunit, Chain A, domain 1"/>
    <property type="match status" value="1"/>
</dbReference>
<dbReference type="PANTHER" id="PTHR48493:SF1">
    <property type="entry name" value="UBIQUITIN-LIKE DOMAIN-CONTAINING CTD PHOSPHATASE 1"/>
    <property type="match status" value="1"/>
</dbReference>
<dbReference type="InterPro" id="IPR051658">
    <property type="entry name" value="UBLCP1"/>
</dbReference>
<keyword evidence="4" id="KW-0479">Metal-binding</keyword>
<protein>
    <recommendedName>
        <fullName evidence="3">protein-serine/threonine phosphatase</fullName>
        <ecNumber evidence="3">3.1.3.16</ecNumber>
    </recommendedName>
    <alternativeName>
        <fullName evidence="9">Nuclear proteasome inhibitor UBLCP1</fullName>
    </alternativeName>
</protein>
<dbReference type="AlphaFoldDB" id="A0A3L6RIV1"/>
<evidence type="ECO:0000256" key="5">
    <source>
        <dbReference type="ARBA" id="ARBA00022801"/>
    </source>
</evidence>
<dbReference type="OrthoDB" id="1711508at2759"/>
<dbReference type="PROSITE" id="PS50969">
    <property type="entry name" value="FCP1"/>
    <property type="match status" value="1"/>
</dbReference>
<evidence type="ECO:0000256" key="3">
    <source>
        <dbReference type="ARBA" id="ARBA00013081"/>
    </source>
</evidence>
<comment type="cofactor">
    <cofactor evidence="1">
        <name>Mg(2+)</name>
        <dbReference type="ChEBI" id="CHEBI:18420"/>
    </cofactor>
</comment>
<dbReference type="SMART" id="SM00577">
    <property type="entry name" value="CPDc"/>
    <property type="match status" value="1"/>
</dbReference>
<dbReference type="Gene3D" id="3.40.50.1000">
    <property type="entry name" value="HAD superfamily/HAD-like"/>
    <property type="match status" value="1"/>
</dbReference>
<evidence type="ECO:0000313" key="15">
    <source>
        <dbReference type="Proteomes" id="UP000275267"/>
    </source>
</evidence>
<dbReference type="CDD" id="cd01813">
    <property type="entry name" value="Ubl_UBLCP1"/>
    <property type="match status" value="1"/>
</dbReference>
<dbReference type="Pfam" id="PF03031">
    <property type="entry name" value="NIF"/>
    <property type="match status" value="1"/>
</dbReference>
<evidence type="ECO:0000313" key="14">
    <source>
        <dbReference type="EMBL" id="RLN04303.1"/>
    </source>
</evidence>
<keyword evidence="15" id="KW-1185">Reference proteome</keyword>